<dbReference type="Proteomes" id="UP000029052">
    <property type="component" value="Unassembled WGS sequence"/>
</dbReference>
<keyword evidence="2" id="KW-0812">Transmembrane</keyword>
<protein>
    <submittedName>
        <fullName evidence="3">Uncharacterized protein</fullName>
    </submittedName>
</protein>
<dbReference type="STRING" id="1692.BMAGN_0195"/>
<feature type="region of interest" description="Disordered" evidence="1">
    <location>
        <begin position="85"/>
        <end position="136"/>
    </location>
</feature>
<evidence type="ECO:0000313" key="3">
    <source>
        <dbReference type="EMBL" id="KFI68244.1"/>
    </source>
</evidence>
<organism evidence="3 4">
    <name type="scientific">Bifidobacterium magnum</name>
    <dbReference type="NCBI Taxonomy" id="1692"/>
    <lineage>
        <taxon>Bacteria</taxon>
        <taxon>Bacillati</taxon>
        <taxon>Actinomycetota</taxon>
        <taxon>Actinomycetes</taxon>
        <taxon>Bifidobacteriales</taxon>
        <taxon>Bifidobacteriaceae</taxon>
        <taxon>Bifidobacterium</taxon>
    </lineage>
</organism>
<keyword evidence="2" id="KW-1133">Transmembrane helix</keyword>
<feature type="compositionally biased region" description="Acidic residues" evidence="1">
    <location>
        <begin position="105"/>
        <end position="122"/>
    </location>
</feature>
<proteinExistence type="predicted"/>
<evidence type="ECO:0000256" key="1">
    <source>
        <dbReference type="SAM" id="MobiDB-lite"/>
    </source>
</evidence>
<feature type="transmembrane region" description="Helical" evidence="2">
    <location>
        <begin position="6"/>
        <end position="25"/>
    </location>
</feature>
<keyword evidence="2" id="KW-0472">Membrane</keyword>
<keyword evidence="4" id="KW-1185">Reference proteome</keyword>
<evidence type="ECO:0000256" key="2">
    <source>
        <dbReference type="SAM" id="Phobius"/>
    </source>
</evidence>
<feature type="compositionally biased region" description="Basic and acidic residues" evidence="1">
    <location>
        <begin position="85"/>
        <end position="96"/>
    </location>
</feature>
<name>A0A087BB44_9BIFI</name>
<dbReference type="AlphaFoldDB" id="A0A087BB44"/>
<accession>A0A087BB44</accession>
<dbReference type="EMBL" id="JGZB01000004">
    <property type="protein sequence ID" value="KFI68244.1"/>
    <property type="molecule type" value="Genomic_DNA"/>
</dbReference>
<comment type="caution">
    <text evidence="3">The sequence shown here is derived from an EMBL/GenBank/DDBJ whole genome shotgun (WGS) entry which is preliminary data.</text>
</comment>
<gene>
    <name evidence="3" type="ORF">BMAGN_0195</name>
</gene>
<feature type="transmembrane region" description="Helical" evidence="2">
    <location>
        <begin position="46"/>
        <end position="66"/>
    </location>
</feature>
<sequence length="136" mass="14600">MGIGAVAALVLAIVGMMLVTVYELVKMRHITSKAERKAAWRKDLSLLICATLLLVASLISSAAYGIDQITHQQHVVVAQNEVREAVETTKPTKENEVDSAIAEAEATDPESASDTEILDSLDESGTVSNVDLEVHQ</sequence>
<evidence type="ECO:0000313" key="4">
    <source>
        <dbReference type="Proteomes" id="UP000029052"/>
    </source>
</evidence>
<reference evidence="3 4" key="1">
    <citation type="submission" date="2014-03" db="EMBL/GenBank/DDBJ databases">
        <title>Genomics of Bifidobacteria.</title>
        <authorList>
            <person name="Ventura M."/>
            <person name="Milani C."/>
            <person name="Lugli G.A."/>
        </authorList>
    </citation>
    <scope>NUCLEOTIDE SEQUENCE [LARGE SCALE GENOMIC DNA]</scope>
    <source>
        <strain evidence="3 4">LMG 11591</strain>
    </source>
</reference>